<feature type="coiled-coil region" evidence="1">
    <location>
        <begin position="243"/>
        <end position="277"/>
    </location>
</feature>
<sequence>MSTPKSAIALSQCFGTVQYMSKEDHDRERNRWQQRLDETEEKLLELSNANSHMMQIKAQLNKKIIEFEKNQRPLIEQNKRLNERNKILTQEVRKINDKLTHAQTDMISLKDSYDRLIKENSMLKEQRTFPEKLKELDRYRNQALEYSKCITALRQSGMEKDKRFELLLQKYRRMRRAVLNKVNTDNDEDKMSQFGSDCSVESFSYLDTINEDLIEFENVERQIKSEFLDCNEKNNDSVHKEEIKHLNDIIEKQKNEISQLNEKCTNLESEIASTRECNDLLEFQILEMTENMKEMIPICNIESERKMYNELIKQIVSLINLTSQTIENSRDNLPKNITSLNNISSKLYVDMDNEIDHEKVRLINNRISIYGKNIQEILKERMECEKIHDAERDAWKDELGKMYDQLQIALQNIKILEEKDHPIKSLLERRLEEARYRLKEALQTIENYEKLMEDANTRLSQLEVSEKRNDELEKKVNYLQSYVNEFEQQFAAQIDVINLLKKQLELVR</sequence>
<proteinExistence type="predicted"/>
<dbReference type="Proteomes" id="UP000046392">
    <property type="component" value="Unplaced"/>
</dbReference>
<evidence type="ECO:0000256" key="1">
    <source>
        <dbReference type="SAM" id="Coils"/>
    </source>
</evidence>
<name>A0A0N5CGE6_STREA</name>
<dbReference type="WBParaSite" id="SPAL_0001692300.1">
    <property type="protein sequence ID" value="SPAL_0001692300.1"/>
    <property type="gene ID" value="SPAL_0001692300"/>
</dbReference>
<accession>A0A0N5CGE6</accession>
<feature type="coiled-coil region" evidence="1">
    <location>
        <begin position="22"/>
        <end position="49"/>
    </location>
</feature>
<feature type="coiled-coil region" evidence="1">
    <location>
        <begin position="78"/>
        <end position="126"/>
    </location>
</feature>
<evidence type="ECO:0000313" key="2">
    <source>
        <dbReference type="Proteomes" id="UP000046392"/>
    </source>
</evidence>
<reference evidence="3" key="1">
    <citation type="submission" date="2017-02" db="UniProtKB">
        <authorList>
            <consortium name="WormBaseParasite"/>
        </authorList>
    </citation>
    <scope>IDENTIFICATION</scope>
</reference>
<dbReference type="STRING" id="174720.A0A0N5CGE6"/>
<keyword evidence="2" id="KW-1185">Reference proteome</keyword>
<feature type="coiled-coil region" evidence="1">
    <location>
        <begin position="399"/>
        <end position="489"/>
    </location>
</feature>
<keyword evidence="1" id="KW-0175">Coiled coil</keyword>
<organism evidence="2 3">
    <name type="scientific">Strongyloides papillosus</name>
    <name type="common">Intestinal threadworm</name>
    <dbReference type="NCBI Taxonomy" id="174720"/>
    <lineage>
        <taxon>Eukaryota</taxon>
        <taxon>Metazoa</taxon>
        <taxon>Ecdysozoa</taxon>
        <taxon>Nematoda</taxon>
        <taxon>Chromadorea</taxon>
        <taxon>Rhabditida</taxon>
        <taxon>Tylenchina</taxon>
        <taxon>Panagrolaimomorpha</taxon>
        <taxon>Strongyloidoidea</taxon>
        <taxon>Strongyloididae</taxon>
        <taxon>Strongyloides</taxon>
    </lineage>
</organism>
<dbReference type="AlphaFoldDB" id="A0A0N5CGE6"/>
<protein>
    <submittedName>
        <fullName evidence="3">JAKMIP_CC3 domain-containing protein</fullName>
    </submittedName>
</protein>
<evidence type="ECO:0000313" key="3">
    <source>
        <dbReference type="WBParaSite" id="SPAL_0001692300.1"/>
    </source>
</evidence>